<reference evidence="1 2" key="1">
    <citation type="submission" date="2020-07" db="EMBL/GenBank/DDBJ databases">
        <title>Comparative genomics of pyrophilous fungi reveals a link between fire events and developmental genes.</title>
        <authorList>
            <consortium name="DOE Joint Genome Institute"/>
            <person name="Steindorff A.S."/>
            <person name="Carver A."/>
            <person name="Calhoun S."/>
            <person name="Stillman K."/>
            <person name="Liu H."/>
            <person name="Lipzen A."/>
            <person name="Pangilinan J."/>
            <person name="Labutti K."/>
            <person name="Bruns T.D."/>
            <person name="Grigoriev I.V."/>
        </authorList>
    </citation>
    <scope>NUCLEOTIDE SEQUENCE [LARGE SCALE GENOMIC DNA]</scope>
    <source>
        <strain evidence="1 2">CBS 144469</strain>
    </source>
</reference>
<dbReference type="EMBL" id="JACGCI010000078">
    <property type="protein sequence ID" value="KAF6747693.1"/>
    <property type="molecule type" value="Genomic_DNA"/>
</dbReference>
<keyword evidence="2" id="KW-1185">Reference proteome</keyword>
<accession>A0A8H6LXJ4</accession>
<dbReference type="AlphaFoldDB" id="A0A8H6LXJ4"/>
<name>A0A8H6LXJ4_9AGAR</name>
<evidence type="ECO:0000313" key="2">
    <source>
        <dbReference type="Proteomes" id="UP000521943"/>
    </source>
</evidence>
<sequence>MSFEGLVAFSATDNESRRNCKRTMRVRVEKVLSAFGLEYNKTMKAMKEHGAIISGSSALRVLFAEGFEPGDIDFYVGREGSAGFQAWIESESMYREDVGKPPTEPDDWYSAGRHGIREVKWLKESETGKKMNVVTTQDVCPISVILQFYTTLSMNIISWAGVGCAYPSLTTKRIGVLVGRELAENRRVQRRIQKAAERGFLIVSTWKDDAVTEALGPHQCLKGRTCPRGARNMRTNRGLLCMVLDEGKEGEMQKMMPNVSWMMMGGEDCGDEHDSIRVSTRRHRLGAFVSIKA</sequence>
<gene>
    <name evidence="1" type="ORF">DFP72DRAFT_1074983</name>
</gene>
<organism evidence="1 2">
    <name type="scientific">Ephemerocybe angulata</name>
    <dbReference type="NCBI Taxonomy" id="980116"/>
    <lineage>
        <taxon>Eukaryota</taxon>
        <taxon>Fungi</taxon>
        <taxon>Dikarya</taxon>
        <taxon>Basidiomycota</taxon>
        <taxon>Agaricomycotina</taxon>
        <taxon>Agaricomycetes</taxon>
        <taxon>Agaricomycetidae</taxon>
        <taxon>Agaricales</taxon>
        <taxon>Agaricineae</taxon>
        <taxon>Psathyrellaceae</taxon>
        <taxon>Ephemerocybe</taxon>
    </lineage>
</organism>
<evidence type="ECO:0000313" key="1">
    <source>
        <dbReference type="EMBL" id="KAF6747693.1"/>
    </source>
</evidence>
<dbReference type="OrthoDB" id="3067340at2759"/>
<proteinExistence type="predicted"/>
<protein>
    <submittedName>
        <fullName evidence="1">Uncharacterized protein</fullName>
    </submittedName>
</protein>
<comment type="caution">
    <text evidence="1">The sequence shown here is derived from an EMBL/GenBank/DDBJ whole genome shotgun (WGS) entry which is preliminary data.</text>
</comment>
<dbReference type="Proteomes" id="UP000521943">
    <property type="component" value="Unassembled WGS sequence"/>
</dbReference>